<dbReference type="Proteomes" id="UP000593567">
    <property type="component" value="Unassembled WGS sequence"/>
</dbReference>
<dbReference type="EMBL" id="VXIV02000079">
    <property type="protein sequence ID" value="KAF6041105.1"/>
    <property type="molecule type" value="Genomic_DNA"/>
</dbReference>
<keyword evidence="2" id="KW-0812">Transmembrane</keyword>
<feature type="compositionally biased region" description="Basic and acidic residues" evidence="1">
    <location>
        <begin position="524"/>
        <end position="548"/>
    </location>
</feature>
<keyword evidence="4" id="KW-1185">Reference proteome</keyword>
<organism evidence="3 4">
    <name type="scientific">Bugula neritina</name>
    <name type="common">Brown bryozoan</name>
    <name type="synonym">Sertularia neritina</name>
    <dbReference type="NCBI Taxonomy" id="10212"/>
    <lineage>
        <taxon>Eukaryota</taxon>
        <taxon>Metazoa</taxon>
        <taxon>Spiralia</taxon>
        <taxon>Lophotrochozoa</taxon>
        <taxon>Bryozoa</taxon>
        <taxon>Gymnolaemata</taxon>
        <taxon>Cheilostomatida</taxon>
        <taxon>Flustrina</taxon>
        <taxon>Buguloidea</taxon>
        <taxon>Bugulidae</taxon>
        <taxon>Bugula</taxon>
    </lineage>
</organism>
<feature type="compositionally biased region" description="Polar residues" evidence="1">
    <location>
        <begin position="336"/>
        <end position="353"/>
    </location>
</feature>
<evidence type="ECO:0000256" key="1">
    <source>
        <dbReference type="SAM" id="MobiDB-lite"/>
    </source>
</evidence>
<comment type="caution">
    <text evidence="3">The sequence shown here is derived from an EMBL/GenBank/DDBJ whole genome shotgun (WGS) entry which is preliminary data.</text>
</comment>
<sequence length="548" mass="61551">MQPGKDCLFKHNPNTVTQKPLGFSIKQEAADYIALDGDSADESVYSKKGNYIRTADEVVNIKKEPIAIDLKIHNASPDHRYIRQAPVKKLDRKISIPKSHLGIFIYIYITCTPPKTLICDTKKVFPKQKYLYIIIVFVLNIGHNPTWTSFYYIHLPLVDLYYSAFAEDIHVKSLHELQMEKIVQEQYKLEKRKHFNKIAELGNKKRNLKSMKQPAHRKNRTSCRKLISNNMVEVRLNGVEGFESSTADEIHSVTPSNPRVFVDFPQSDSANNGLVSNNGAFKKSPILYPGNTDAAADEPHYKSHPYNTTIVGKACNGNVKTHRRNKVKQVDGSVKVPSQSLKASPNTCTSGSSKVIPRRQQMADSSVMQSAPLRLPSSMSLVQERAIRKSNSEHTFRPPDAPSGSVDIQTNSATCWQNYGRSMSDHNISRISLDRLNRCTDNLNGVAQTSTPTTGQRSPVVFDLLNISHDELRKLAMSRNIKSEPVSFQEPTTPTDSLSDDDITWDDDHASTEVEGDNSSDEVLEIHEEDTSLDEGERLMDRADELLA</sequence>
<feature type="region of interest" description="Disordered" evidence="1">
    <location>
        <begin position="330"/>
        <end position="360"/>
    </location>
</feature>
<evidence type="ECO:0000256" key="2">
    <source>
        <dbReference type="SAM" id="Phobius"/>
    </source>
</evidence>
<keyword evidence="2" id="KW-0472">Membrane</keyword>
<evidence type="ECO:0000313" key="4">
    <source>
        <dbReference type="Proteomes" id="UP000593567"/>
    </source>
</evidence>
<keyword evidence="2" id="KW-1133">Transmembrane helix</keyword>
<feature type="transmembrane region" description="Helical" evidence="2">
    <location>
        <begin position="130"/>
        <end position="153"/>
    </location>
</feature>
<accession>A0A7J7KSL8</accession>
<evidence type="ECO:0000313" key="3">
    <source>
        <dbReference type="EMBL" id="KAF6041105.1"/>
    </source>
</evidence>
<feature type="region of interest" description="Disordered" evidence="1">
    <location>
        <begin position="482"/>
        <end position="548"/>
    </location>
</feature>
<protein>
    <submittedName>
        <fullName evidence="3">Uncharacterized protein</fullName>
    </submittedName>
</protein>
<name>A0A7J7KSL8_BUGNE</name>
<proteinExistence type="predicted"/>
<dbReference type="AlphaFoldDB" id="A0A7J7KSL8"/>
<feature type="region of interest" description="Disordered" evidence="1">
    <location>
        <begin position="389"/>
        <end position="408"/>
    </location>
</feature>
<reference evidence="3" key="1">
    <citation type="submission" date="2020-06" db="EMBL/GenBank/DDBJ databases">
        <title>Draft genome of Bugula neritina, a colonial animal packing powerful symbionts and potential medicines.</title>
        <authorList>
            <person name="Rayko M."/>
        </authorList>
    </citation>
    <scope>NUCLEOTIDE SEQUENCE [LARGE SCALE GENOMIC DNA]</scope>
    <source>
        <strain evidence="3">Kwan_BN1</strain>
    </source>
</reference>
<gene>
    <name evidence="3" type="ORF">EB796_000584</name>
</gene>
<feature type="compositionally biased region" description="Acidic residues" evidence="1">
    <location>
        <begin position="514"/>
        <end position="523"/>
    </location>
</feature>